<dbReference type="EMBL" id="BQNB010013319">
    <property type="protein sequence ID" value="GJT14504.1"/>
    <property type="molecule type" value="Genomic_DNA"/>
</dbReference>
<dbReference type="Proteomes" id="UP001151760">
    <property type="component" value="Unassembled WGS sequence"/>
</dbReference>
<reference evidence="3" key="1">
    <citation type="journal article" date="2022" name="Int. J. Mol. Sci.">
        <title>Draft Genome of Tanacetum Coccineum: Genomic Comparison of Closely Related Tanacetum-Family Plants.</title>
        <authorList>
            <person name="Yamashiro T."/>
            <person name="Shiraishi A."/>
            <person name="Nakayama K."/>
            <person name="Satake H."/>
        </authorList>
    </citation>
    <scope>NUCLEOTIDE SEQUENCE</scope>
</reference>
<evidence type="ECO:0000259" key="1">
    <source>
        <dbReference type="Pfam" id="PF13966"/>
    </source>
</evidence>
<protein>
    <submittedName>
        <fullName evidence="3">Reverse transcriptase domain-containing protein</fullName>
    </submittedName>
</protein>
<feature type="domain" description="Tf2-1-like SH3-like" evidence="2">
    <location>
        <begin position="1"/>
        <end position="61"/>
    </location>
</feature>
<keyword evidence="4" id="KW-1185">Reference proteome</keyword>
<gene>
    <name evidence="3" type="ORF">Tco_0861546</name>
</gene>
<accession>A0ABQ5BM96</accession>
<reference evidence="3" key="2">
    <citation type="submission" date="2022-01" db="EMBL/GenBank/DDBJ databases">
        <authorList>
            <person name="Yamashiro T."/>
            <person name="Shiraishi A."/>
            <person name="Satake H."/>
            <person name="Nakayama K."/>
        </authorList>
    </citation>
    <scope>NUCLEOTIDE SEQUENCE</scope>
</reference>
<dbReference type="PANTHER" id="PTHR46148:SF59">
    <property type="entry name" value="NUCLEOTIDYLTRANSFERASE, RIBONUCLEASE H"/>
    <property type="match status" value="1"/>
</dbReference>
<dbReference type="InterPro" id="IPR026960">
    <property type="entry name" value="RVT-Znf"/>
</dbReference>
<dbReference type="Pfam" id="PF13966">
    <property type="entry name" value="zf-RVT"/>
    <property type="match status" value="1"/>
</dbReference>
<proteinExistence type="predicted"/>
<name>A0ABQ5BM96_9ASTR</name>
<organism evidence="3 4">
    <name type="scientific">Tanacetum coccineum</name>
    <dbReference type="NCBI Taxonomy" id="301880"/>
    <lineage>
        <taxon>Eukaryota</taxon>
        <taxon>Viridiplantae</taxon>
        <taxon>Streptophyta</taxon>
        <taxon>Embryophyta</taxon>
        <taxon>Tracheophyta</taxon>
        <taxon>Spermatophyta</taxon>
        <taxon>Magnoliopsida</taxon>
        <taxon>eudicotyledons</taxon>
        <taxon>Gunneridae</taxon>
        <taxon>Pentapetalae</taxon>
        <taxon>asterids</taxon>
        <taxon>campanulids</taxon>
        <taxon>Asterales</taxon>
        <taxon>Asteraceae</taxon>
        <taxon>Asteroideae</taxon>
        <taxon>Anthemideae</taxon>
        <taxon>Anthemidinae</taxon>
        <taxon>Tanacetum</taxon>
    </lineage>
</organism>
<keyword evidence="3" id="KW-0548">Nucleotidyltransferase</keyword>
<evidence type="ECO:0000313" key="3">
    <source>
        <dbReference type="EMBL" id="GJT14504.1"/>
    </source>
</evidence>
<evidence type="ECO:0000313" key="4">
    <source>
        <dbReference type="Proteomes" id="UP001151760"/>
    </source>
</evidence>
<dbReference type="InterPro" id="IPR056924">
    <property type="entry name" value="SH3_Tf2-1"/>
</dbReference>
<keyword evidence="3" id="KW-0695">RNA-directed DNA polymerase</keyword>
<comment type="caution">
    <text evidence="3">The sequence shown here is derived from an EMBL/GenBank/DDBJ whole genome shotgun (WGS) entry which is preliminary data.</text>
</comment>
<evidence type="ECO:0000259" key="2">
    <source>
        <dbReference type="Pfam" id="PF24626"/>
    </source>
</evidence>
<dbReference type="PANTHER" id="PTHR46148">
    <property type="entry name" value="CHROMO DOMAIN-CONTAINING PROTEIN"/>
    <property type="match status" value="1"/>
</dbReference>
<sequence length="356" mass="41535">MLKVSPWKGVIHFGKRGKLNPRYVGPFKVLAKVGAVAYKLELPQELSRVHSTFHVSNLKKCYSDEPLAVPLDGLHIDDKLYFVEEPIEIMDREVKRLNQICILIVKVQWNSRRGPEFTWDWPQAWLLKAPNLGLIPVLVLNDTEDCIRWRDGNGNVTSFSVKCAWEALRPQGVEVPWYSIVWFSHCIPRHAFHMWLIMRRSLKTQDKLRSWDVGPDIDITQLRCSLCGLQMDSHEHTFFECSFSSKVWSLLRHLAGMERVAPVLEDIIAWLLPIGAKRSFNSVVGKLLFAAATYFIWSERNNRLFKNQRRTPEDIRDLVMVTVRLKLVTFRFKNKPRVAKMLSEWKMPSNFRLYSS</sequence>
<keyword evidence="3" id="KW-0808">Transferase</keyword>
<feature type="domain" description="Reverse transcriptase zinc-binding" evidence="1">
    <location>
        <begin position="159"/>
        <end position="248"/>
    </location>
</feature>
<dbReference type="GO" id="GO:0003964">
    <property type="term" value="F:RNA-directed DNA polymerase activity"/>
    <property type="evidence" value="ECO:0007669"/>
    <property type="project" value="UniProtKB-KW"/>
</dbReference>
<dbReference type="Pfam" id="PF24626">
    <property type="entry name" value="SH3_Tf2-1"/>
    <property type="match status" value="1"/>
</dbReference>